<dbReference type="Gene3D" id="3.30.70.980">
    <property type="match status" value="2"/>
</dbReference>
<sequence length="240" mass="25794">MSGHSKWSKIKRKKGANDQKKGVLFTKLGKNISVAAKNGKDPEMNPGLRTAIDQARAASMPKENIEKAVLKGAGELPGVVYEEVLFECYAAGGIAMIIECVTDNTNRTVAEVRSTLTRAGSTLGSSGSVLYMFEQKGVVRVAKDDMGAKTMDDLEMISIDNGAEDIQSEDEGITLVTGRGNLNSLVSALEEAGIGISFAGLEYVTNNKIEVTESDAQKVEELIEQLEELDDVNSVFTNLK</sequence>
<keyword evidence="3 6" id="KW-0805">Transcription regulation</keyword>
<dbReference type="SUPFAM" id="SSF75625">
    <property type="entry name" value="YebC-like"/>
    <property type="match status" value="1"/>
</dbReference>
<dbReference type="GO" id="GO:0003677">
    <property type="term" value="F:DNA binding"/>
    <property type="evidence" value="ECO:0007669"/>
    <property type="project" value="UniProtKB-UniRule"/>
</dbReference>
<dbReference type="EMBL" id="PFGC01000042">
    <property type="protein sequence ID" value="PIW36711.1"/>
    <property type="molecule type" value="Genomic_DNA"/>
</dbReference>
<evidence type="ECO:0000256" key="2">
    <source>
        <dbReference type="ARBA" id="ARBA00022490"/>
    </source>
</evidence>
<name>A0A2M7H3A5_9BACT</name>
<dbReference type="PANTHER" id="PTHR12532:SF6">
    <property type="entry name" value="TRANSCRIPTIONAL REGULATORY PROTEIN YEBC-RELATED"/>
    <property type="match status" value="1"/>
</dbReference>
<dbReference type="InterPro" id="IPR002876">
    <property type="entry name" value="Transcrip_reg_TACO1-like"/>
</dbReference>
<evidence type="ECO:0000256" key="4">
    <source>
        <dbReference type="ARBA" id="ARBA00023125"/>
    </source>
</evidence>
<dbReference type="InterPro" id="IPR029072">
    <property type="entry name" value="YebC-like"/>
</dbReference>
<dbReference type="Gene3D" id="1.10.10.200">
    <property type="match status" value="1"/>
</dbReference>
<evidence type="ECO:0000256" key="1">
    <source>
        <dbReference type="ARBA" id="ARBA00008724"/>
    </source>
</evidence>
<proteinExistence type="inferred from homology"/>
<evidence type="ECO:0000256" key="5">
    <source>
        <dbReference type="ARBA" id="ARBA00023163"/>
    </source>
</evidence>
<feature type="domain" description="TACO1/YebC-like second and third" evidence="7">
    <location>
        <begin position="81"/>
        <end position="239"/>
    </location>
</feature>
<dbReference type="AlphaFoldDB" id="A0A2M7H3A5"/>
<dbReference type="Pfam" id="PF20772">
    <property type="entry name" value="TACO1_YebC_N"/>
    <property type="match status" value="1"/>
</dbReference>
<evidence type="ECO:0000259" key="7">
    <source>
        <dbReference type="Pfam" id="PF01709"/>
    </source>
</evidence>
<dbReference type="FunFam" id="1.10.10.200:FF:000002">
    <property type="entry name" value="Probable transcriptional regulatory protein CLM62_37755"/>
    <property type="match status" value="1"/>
</dbReference>
<keyword evidence="5 6" id="KW-0804">Transcription</keyword>
<gene>
    <name evidence="9" type="ORF">COW24_04065</name>
</gene>
<evidence type="ECO:0000256" key="6">
    <source>
        <dbReference type="HAMAP-Rule" id="MF_00693"/>
    </source>
</evidence>
<dbReference type="GO" id="GO:0005829">
    <property type="term" value="C:cytosol"/>
    <property type="evidence" value="ECO:0007669"/>
    <property type="project" value="TreeGrafter"/>
</dbReference>
<dbReference type="Pfam" id="PF01709">
    <property type="entry name" value="Transcrip_reg"/>
    <property type="match status" value="1"/>
</dbReference>
<dbReference type="NCBIfam" id="NF009044">
    <property type="entry name" value="PRK12378.1"/>
    <property type="match status" value="1"/>
</dbReference>
<dbReference type="InterPro" id="IPR026564">
    <property type="entry name" value="Transcrip_reg_TACO1-like_dom3"/>
</dbReference>
<dbReference type="InterPro" id="IPR048300">
    <property type="entry name" value="TACO1_YebC-like_2nd/3rd_dom"/>
</dbReference>
<evidence type="ECO:0000313" key="9">
    <source>
        <dbReference type="EMBL" id="PIW36711.1"/>
    </source>
</evidence>
<keyword evidence="4 6" id="KW-0238">DNA-binding</keyword>
<evidence type="ECO:0000313" key="10">
    <source>
        <dbReference type="Proteomes" id="UP000230292"/>
    </source>
</evidence>
<dbReference type="InterPro" id="IPR017856">
    <property type="entry name" value="Integrase-like_N"/>
</dbReference>
<keyword evidence="2 6" id="KW-0963">Cytoplasm</keyword>
<accession>A0A2M7H3A5</accession>
<organism evidence="9 10">
    <name type="scientific">Candidatus Kerfeldbacteria bacterium CG15_BIG_FIL_POST_REV_8_21_14_020_45_12</name>
    <dbReference type="NCBI Taxonomy" id="2014247"/>
    <lineage>
        <taxon>Bacteria</taxon>
        <taxon>Candidatus Kerfeldiibacteriota</taxon>
    </lineage>
</organism>
<protein>
    <recommendedName>
        <fullName evidence="6">Probable transcriptional regulatory protein COW24_04065</fullName>
    </recommendedName>
</protein>
<evidence type="ECO:0000256" key="3">
    <source>
        <dbReference type="ARBA" id="ARBA00023015"/>
    </source>
</evidence>
<comment type="subcellular location">
    <subcellularLocation>
        <location evidence="6">Cytoplasm</location>
    </subcellularLocation>
</comment>
<dbReference type="NCBIfam" id="NF001030">
    <property type="entry name" value="PRK00110.1"/>
    <property type="match status" value="1"/>
</dbReference>
<dbReference type="Proteomes" id="UP000230292">
    <property type="component" value="Unassembled WGS sequence"/>
</dbReference>
<dbReference type="HAMAP" id="MF_00693">
    <property type="entry name" value="Transcrip_reg_TACO1"/>
    <property type="match status" value="1"/>
</dbReference>
<comment type="caution">
    <text evidence="9">The sequence shown here is derived from an EMBL/GenBank/DDBJ whole genome shotgun (WGS) entry which is preliminary data.</text>
</comment>
<dbReference type="PANTHER" id="PTHR12532">
    <property type="entry name" value="TRANSLATIONAL ACTIVATOR OF CYTOCHROME C OXIDASE 1"/>
    <property type="match status" value="1"/>
</dbReference>
<reference evidence="9 10" key="1">
    <citation type="submission" date="2017-09" db="EMBL/GenBank/DDBJ databases">
        <title>Depth-based differentiation of microbial function through sediment-hosted aquifers and enrichment of novel symbionts in the deep terrestrial subsurface.</title>
        <authorList>
            <person name="Probst A.J."/>
            <person name="Ladd B."/>
            <person name="Jarett J.K."/>
            <person name="Geller-Mcgrath D.E."/>
            <person name="Sieber C.M."/>
            <person name="Emerson J.B."/>
            <person name="Anantharaman K."/>
            <person name="Thomas B.C."/>
            <person name="Malmstrom R."/>
            <person name="Stieglmeier M."/>
            <person name="Klingl A."/>
            <person name="Woyke T."/>
            <person name="Ryan C.M."/>
            <person name="Banfield J.F."/>
        </authorList>
    </citation>
    <scope>NUCLEOTIDE SEQUENCE [LARGE SCALE GENOMIC DNA]</scope>
    <source>
        <strain evidence="9">CG15_BIG_FIL_POST_REV_8_21_14_020_45_12</strain>
    </source>
</reference>
<dbReference type="GO" id="GO:0006355">
    <property type="term" value="P:regulation of DNA-templated transcription"/>
    <property type="evidence" value="ECO:0007669"/>
    <property type="project" value="UniProtKB-UniRule"/>
</dbReference>
<comment type="similarity">
    <text evidence="1 6">Belongs to the TACO1 family.</text>
</comment>
<dbReference type="NCBIfam" id="TIGR01033">
    <property type="entry name" value="YebC/PmpR family DNA-binding transcriptional regulator"/>
    <property type="match status" value="1"/>
</dbReference>
<dbReference type="InterPro" id="IPR049083">
    <property type="entry name" value="TACO1_YebC_N"/>
</dbReference>
<feature type="domain" description="TACO1/YebC-like N-terminal" evidence="8">
    <location>
        <begin position="5"/>
        <end position="75"/>
    </location>
</feature>
<evidence type="ECO:0000259" key="8">
    <source>
        <dbReference type="Pfam" id="PF20772"/>
    </source>
</evidence>